<name>A0A3B4G4E8_9CICH</name>
<dbReference type="AlphaFoldDB" id="A0A3B4G4E8"/>
<dbReference type="Gene3D" id="2.40.50.140">
    <property type="entry name" value="Nucleic acid-binding proteins"/>
    <property type="match status" value="1"/>
</dbReference>
<dbReference type="PANTHER" id="PTHR13691:SF73">
    <property type="entry name" value="LARGE RIBOSOMAL SUBUNIT PROTEIN UL2M"/>
    <property type="match status" value="1"/>
</dbReference>
<protein>
    <submittedName>
        <fullName evidence="5">39S ribosomal protein L2, mitochondrial-like</fullName>
    </submittedName>
</protein>
<dbReference type="InterPro" id="IPR008991">
    <property type="entry name" value="Translation_prot_SH3-like_sf"/>
</dbReference>
<evidence type="ECO:0000256" key="3">
    <source>
        <dbReference type="ARBA" id="ARBA00023274"/>
    </source>
</evidence>
<comment type="similarity">
    <text evidence="1">Belongs to the universal ribosomal protein uL2 family.</text>
</comment>
<dbReference type="FunFam" id="2.30.30.30:FF:000025">
    <property type="entry name" value="39S ribosomal protein L2, mitochondrial"/>
    <property type="match status" value="1"/>
</dbReference>
<evidence type="ECO:0000259" key="4">
    <source>
        <dbReference type="SMART" id="SM01382"/>
    </source>
</evidence>
<dbReference type="GO" id="GO:0003723">
    <property type="term" value="F:RNA binding"/>
    <property type="evidence" value="ECO:0007669"/>
    <property type="project" value="TreeGrafter"/>
</dbReference>
<dbReference type="GO" id="GO:0032543">
    <property type="term" value="P:mitochondrial translation"/>
    <property type="evidence" value="ECO:0007669"/>
    <property type="project" value="TreeGrafter"/>
</dbReference>
<dbReference type="Gene3D" id="2.30.30.30">
    <property type="match status" value="1"/>
</dbReference>
<dbReference type="SUPFAM" id="SSF50104">
    <property type="entry name" value="Translation proteins SH3-like domain"/>
    <property type="match status" value="1"/>
</dbReference>
<dbReference type="STRING" id="303518.ENSPNYP00000017752"/>
<evidence type="ECO:0000256" key="1">
    <source>
        <dbReference type="ARBA" id="ARBA00005636"/>
    </source>
</evidence>
<dbReference type="InterPro" id="IPR014722">
    <property type="entry name" value="Rib_uL2_dom2"/>
</dbReference>
<reference evidence="5" key="1">
    <citation type="submission" date="2023-09" db="UniProtKB">
        <authorList>
            <consortium name="Ensembl"/>
        </authorList>
    </citation>
    <scope>IDENTIFICATION</scope>
</reference>
<dbReference type="InterPro" id="IPR002171">
    <property type="entry name" value="Ribosomal_uL2"/>
</dbReference>
<dbReference type="Pfam" id="PF03947">
    <property type="entry name" value="Ribosomal_L2_C"/>
    <property type="match status" value="1"/>
</dbReference>
<organism evidence="5">
    <name type="scientific">Pundamilia nyererei</name>
    <dbReference type="NCBI Taxonomy" id="303518"/>
    <lineage>
        <taxon>Eukaryota</taxon>
        <taxon>Metazoa</taxon>
        <taxon>Chordata</taxon>
        <taxon>Craniata</taxon>
        <taxon>Vertebrata</taxon>
        <taxon>Euteleostomi</taxon>
        <taxon>Actinopterygii</taxon>
        <taxon>Neopterygii</taxon>
        <taxon>Teleostei</taxon>
        <taxon>Neoteleostei</taxon>
        <taxon>Acanthomorphata</taxon>
        <taxon>Ovalentaria</taxon>
        <taxon>Cichlomorphae</taxon>
        <taxon>Cichliformes</taxon>
        <taxon>Cichlidae</taxon>
        <taxon>African cichlids</taxon>
        <taxon>Pseudocrenilabrinae</taxon>
        <taxon>Haplochromini</taxon>
        <taxon>Pundamilia</taxon>
    </lineage>
</organism>
<sequence length="218" mass="23554">MKPTERACLLRRRLLKCDTTRAGETTYCPESNVYAQSTENTKLGLSACRSADIALVAGGERKRWIIATENMQAGDIIKTSGVIGRMAVSANEGDAYPLGALPVGTLVNNLELRPGKGSEYIRAAGTSGVLLRKVNGTAIVQLPSKQQVQVLETCMVTVGRISNVDHNKRIIGKAGRNRWLGIRPSSGLWQRKGGWAGRKIKPLPPMKVYINLPSVSAS</sequence>
<dbReference type="Ensembl" id="ENSPNYT00000018193.1">
    <property type="protein sequence ID" value="ENSPNYP00000017752.1"/>
    <property type="gene ID" value="ENSPNYG00000013424.1"/>
</dbReference>
<dbReference type="InterPro" id="IPR022669">
    <property type="entry name" value="Ribosomal_uL2_C"/>
</dbReference>
<dbReference type="GO" id="GO:0005762">
    <property type="term" value="C:mitochondrial large ribosomal subunit"/>
    <property type="evidence" value="ECO:0007669"/>
    <property type="project" value="TreeGrafter"/>
</dbReference>
<dbReference type="SMART" id="SM01382">
    <property type="entry name" value="Ribosomal_L2_C"/>
    <property type="match status" value="1"/>
</dbReference>
<keyword evidence="3" id="KW-0687">Ribonucleoprotein</keyword>
<dbReference type="PANTHER" id="PTHR13691">
    <property type="entry name" value="RIBOSOMAL PROTEIN L2"/>
    <property type="match status" value="1"/>
</dbReference>
<feature type="domain" description="Large ribosomal subunit protein uL2 C-terminal" evidence="4">
    <location>
        <begin position="90"/>
        <end position="209"/>
    </location>
</feature>
<dbReference type="GeneTree" id="ENSGT00940000153244"/>
<keyword evidence="2" id="KW-0689">Ribosomal protein</keyword>
<evidence type="ECO:0000313" key="5">
    <source>
        <dbReference type="Ensembl" id="ENSPNYP00000017752.1"/>
    </source>
</evidence>
<evidence type="ECO:0000256" key="2">
    <source>
        <dbReference type="ARBA" id="ARBA00022980"/>
    </source>
</evidence>
<accession>A0A3B4G4E8</accession>
<proteinExistence type="inferred from homology"/>
<dbReference type="GO" id="GO:0003735">
    <property type="term" value="F:structural constituent of ribosome"/>
    <property type="evidence" value="ECO:0007669"/>
    <property type="project" value="InterPro"/>
</dbReference>
<dbReference type="InterPro" id="IPR012340">
    <property type="entry name" value="NA-bd_OB-fold"/>
</dbReference>